<dbReference type="InterPro" id="IPR006189">
    <property type="entry name" value="CHASE_dom"/>
</dbReference>
<dbReference type="SMART" id="SM01079">
    <property type="entry name" value="CHASE"/>
    <property type="match status" value="1"/>
</dbReference>
<comment type="subcellular location">
    <subcellularLocation>
        <location evidence="1">Membrane</location>
    </subcellularLocation>
</comment>
<dbReference type="NCBIfam" id="TIGR00254">
    <property type="entry name" value="GGDEF"/>
    <property type="match status" value="1"/>
</dbReference>
<keyword evidence="9" id="KW-0548">Nucleotidyltransferase</keyword>
<dbReference type="InterPro" id="IPR000160">
    <property type="entry name" value="GGDEF_dom"/>
</dbReference>
<evidence type="ECO:0000256" key="1">
    <source>
        <dbReference type="ARBA" id="ARBA00004370"/>
    </source>
</evidence>
<dbReference type="CDD" id="cd01949">
    <property type="entry name" value="GGDEF"/>
    <property type="match status" value="1"/>
</dbReference>
<keyword evidence="9" id="KW-0808">Transferase</keyword>
<dbReference type="Gene3D" id="3.30.70.270">
    <property type="match status" value="1"/>
</dbReference>
<dbReference type="Gene3D" id="3.30.450.350">
    <property type="entry name" value="CHASE domain"/>
    <property type="match status" value="1"/>
</dbReference>
<feature type="domain" description="GGDEF" evidence="8">
    <location>
        <begin position="343"/>
        <end position="476"/>
    </location>
</feature>
<dbReference type="PANTHER" id="PTHR46663:SF4">
    <property type="entry name" value="DIGUANYLATE CYCLASE DGCT-RELATED"/>
    <property type="match status" value="1"/>
</dbReference>
<dbReference type="Pfam" id="PF03924">
    <property type="entry name" value="CHASE"/>
    <property type="match status" value="1"/>
</dbReference>
<keyword evidence="4 6" id="KW-0472">Membrane</keyword>
<sequence>MTIRINQITAFIAVILIAAALLACSFLNEYRNRQLDIVYTSAQAELTTNAAALTSAINRKYAMLDGFYAYIKNQGIHTDPVQLELYLEQLFLNTNGIVNAALSVGEEVQFIYPREGNEKVIGYNMFEDPRLDVRMDAIRMKELRKVIVSGPLELVQGGQGLIGRRAVFENGNFAGFVSIVVKIRDMLDEAGFNHLKPIDIAIRKPGEPAFYGDHELFSGRSVRSVVYLPEGLWELAAKPKSDILQGIERSIMFQKLAVGIFFLLLFVLFQHMVGSRQRLKATVRKRTEDLHAANEELKEAVARLTLSEERLTTLAYTDMLTGISNRTYFKDQMKKIAEQGAERSAAVMLLDMDDFKNVNDTLGHAAGDELLKLWVARIRQAGLRYDVFARMGGDEFVFLWFDCSDEGHLEATAGRIIEATIEPFQIDGQRFSVGVSIGFAMSEETKAAAKDLLRSADKAMYRAKGQGGNTFCKYEYDKEA</sequence>
<dbReference type="InterPro" id="IPR043128">
    <property type="entry name" value="Rev_trsase/Diguanyl_cyclase"/>
</dbReference>
<dbReference type="EC" id="2.7.7.65" evidence="9"/>
<reference evidence="9 10" key="1">
    <citation type="submission" date="2024-09" db="EMBL/GenBank/DDBJ databases">
        <authorList>
            <person name="Sun Q."/>
            <person name="Mori K."/>
        </authorList>
    </citation>
    <scope>NUCLEOTIDE SEQUENCE [LARGE SCALE GENOMIC DNA]</scope>
    <source>
        <strain evidence="9 10">CCM 7759</strain>
    </source>
</reference>
<feature type="coiled-coil region" evidence="5">
    <location>
        <begin position="276"/>
        <end position="310"/>
    </location>
</feature>
<dbReference type="RefSeq" id="WP_377472422.1">
    <property type="nucleotide sequence ID" value="NZ_JBHLWN010000077.1"/>
</dbReference>
<dbReference type="InterPro" id="IPR042240">
    <property type="entry name" value="CHASE_sf"/>
</dbReference>
<keyword evidence="5" id="KW-0175">Coiled coil</keyword>
<feature type="transmembrane region" description="Helical" evidence="6">
    <location>
        <begin position="251"/>
        <end position="269"/>
    </location>
</feature>
<evidence type="ECO:0000256" key="6">
    <source>
        <dbReference type="SAM" id="Phobius"/>
    </source>
</evidence>
<dbReference type="InterPro" id="IPR029787">
    <property type="entry name" value="Nucleotide_cyclase"/>
</dbReference>
<dbReference type="PANTHER" id="PTHR46663">
    <property type="entry name" value="DIGUANYLATE CYCLASE DGCT-RELATED"/>
    <property type="match status" value="1"/>
</dbReference>
<dbReference type="PROSITE" id="PS50839">
    <property type="entry name" value="CHASE"/>
    <property type="match status" value="1"/>
</dbReference>
<keyword evidence="3 6" id="KW-1133">Transmembrane helix</keyword>
<dbReference type="SUPFAM" id="SSF55073">
    <property type="entry name" value="Nucleotide cyclase"/>
    <property type="match status" value="1"/>
</dbReference>
<evidence type="ECO:0000256" key="2">
    <source>
        <dbReference type="ARBA" id="ARBA00022692"/>
    </source>
</evidence>
<dbReference type="SMART" id="SM00267">
    <property type="entry name" value="GGDEF"/>
    <property type="match status" value="1"/>
</dbReference>
<dbReference type="PROSITE" id="PS51257">
    <property type="entry name" value="PROKAR_LIPOPROTEIN"/>
    <property type="match status" value="1"/>
</dbReference>
<evidence type="ECO:0000256" key="5">
    <source>
        <dbReference type="SAM" id="Coils"/>
    </source>
</evidence>
<dbReference type="Proteomes" id="UP001589776">
    <property type="component" value="Unassembled WGS sequence"/>
</dbReference>
<evidence type="ECO:0000256" key="4">
    <source>
        <dbReference type="ARBA" id="ARBA00023136"/>
    </source>
</evidence>
<evidence type="ECO:0000259" key="7">
    <source>
        <dbReference type="PROSITE" id="PS50839"/>
    </source>
</evidence>
<protein>
    <submittedName>
        <fullName evidence="9">Diguanylate cyclase domain-containing protein</fullName>
        <ecNumber evidence="9">2.7.7.65</ecNumber>
    </submittedName>
</protein>
<organism evidence="9 10">
    <name type="scientific">Paenibacillus chartarius</name>
    <dbReference type="NCBI Taxonomy" id="747481"/>
    <lineage>
        <taxon>Bacteria</taxon>
        <taxon>Bacillati</taxon>
        <taxon>Bacillota</taxon>
        <taxon>Bacilli</taxon>
        <taxon>Bacillales</taxon>
        <taxon>Paenibacillaceae</taxon>
        <taxon>Paenibacillus</taxon>
    </lineage>
</organism>
<gene>
    <name evidence="9" type="ORF">ACFFK0_21460</name>
</gene>
<name>A0ABV6DQS9_9BACL</name>
<dbReference type="Pfam" id="PF00990">
    <property type="entry name" value="GGDEF"/>
    <property type="match status" value="1"/>
</dbReference>
<dbReference type="InterPro" id="IPR052163">
    <property type="entry name" value="DGC-Regulatory_Protein"/>
</dbReference>
<accession>A0ABV6DQS9</accession>
<evidence type="ECO:0000313" key="9">
    <source>
        <dbReference type="EMBL" id="MFC0214982.1"/>
    </source>
</evidence>
<keyword evidence="2 6" id="KW-0812">Transmembrane</keyword>
<keyword evidence="10" id="KW-1185">Reference proteome</keyword>
<feature type="domain" description="CHASE" evidence="7">
    <location>
        <begin position="108"/>
        <end position="195"/>
    </location>
</feature>
<evidence type="ECO:0000313" key="10">
    <source>
        <dbReference type="Proteomes" id="UP001589776"/>
    </source>
</evidence>
<comment type="caution">
    <text evidence="9">The sequence shown here is derived from an EMBL/GenBank/DDBJ whole genome shotgun (WGS) entry which is preliminary data.</text>
</comment>
<dbReference type="PROSITE" id="PS50887">
    <property type="entry name" value="GGDEF"/>
    <property type="match status" value="1"/>
</dbReference>
<evidence type="ECO:0000256" key="3">
    <source>
        <dbReference type="ARBA" id="ARBA00022989"/>
    </source>
</evidence>
<dbReference type="EMBL" id="JBHLWN010000077">
    <property type="protein sequence ID" value="MFC0214982.1"/>
    <property type="molecule type" value="Genomic_DNA"/>
</dbReference>
<dbReference type="GO" id="GO:0052621">
    <property type="term" value="F:diguanylate cyclase activity"/>
    <property type="evidence" value="ECO:0007669"/>
    <property type="project" value="UniProtKB-EC"/>
</dbReference>
<evidence type="ECO:0000259" key="8">
    <source>
        <dbReference type="PROSITE" id="PS50887"/>
    </source>
</evidence>
<proteinExistence type="predicted"/>